<comment type="caution">
    <text evidence="1">The sequence shown here is derived from an EMBL/GenBank/DDBJ whole genome shotgun (WGS) entry which is preliminary data.</text>
</comment>
<dbReference type="Proteomes" id="UP000748756">
    <property type="component" value="Unassembled WGS sequence"/>
</dbReference>
<reference evidence="1" key="1">
    <citation type="journal article" date="2020" name="Fungal Divers.">
        <title>Resolving the Mortierellaceae phylogeny through synthesis of multi-gene phylogenetics and phylogenomics.</title>
        <authorList>
            <person name="Vandepol N."/>
            <person name="Liber J."/>
            <person name="Desiro A."/>
            <person name="Na H."/>
            <person name="Kennedy M."/>
            <person name="Barry K."/>
            <person name="Grigoriev I.V."/>
            <person name="Miller A.N."/>
            <person name="O'Donnell K."/>
            <person name="Stajich J.E."/>
            <person name="Bonito G."/>
        </authorList>
    </citation>
    <scope>NUCLEOTIDE SEQUENCE</scope>
    <source>
        <strain evidence="1">NRRL 6426</strain>
    </source>
</reference>
<gene>
    <name evidence="1" type="ORF">BG015_002980</name>
</gene>
<accession>A0A9P5V5V0</accession>
<protein>
    <submittedName>
        <fullName evidence="1">Uncharacterized protein</fullName>
    </submittedName>
</protein>
<feature type="non-terminal residue" evidence="1">
    <location>
        <position position="277"/>
    </location>
</feature>
<sequence length="277" mass="31717">MFNQESMNVDISTSPNNHNEMEMAITKLHASLDRLKGLLKQNLQKQACLVADNSQFAVRESLTQEESMRKGELTTLLDAARTEQVQIEKQIKECDAALISLKESLPSSPEENVLKLVRHFLDYKKESLPLVPGRRLPMVTSLTLKPVPGLPEFPDLEKVYRGSSSADMVFSFLRDFERRLRNATGSQEVFELLCYAYLKKAILDHDVLVTFEKLMTPTKESHAWSWEISRSMFLQAVDQESAMGDVVQRLYSIAPRENEDYKSFVSRIRELLLQKST</sequence>
<dbReference type="OrthoDB" id="2433154at2759"/>
<evidence type="ECO:0000313" key="1">
    <source>
        <dbReference type="EMBL" id="KAF9136846.1"/>
    </source>
</evidence>
<organism evidence="1 2">
    <name type="scientific">Linnemannia schmuckeri</name>
    <dbReference type="NCBI Taxonomy" id="64567"/>
    <lineage>
        <taxon>Eukaryota</taxon>
        <taxon>Fungi</taxon>
        <taxon>Fungi incertae sedis</taxon>
        <taxon>Mucoromycota</taxon>
        <taxon>Mortierellomycotina</taxon>
        <taxon>Mortierellomycetes</taxon>
        <taxon>Mortierellales</taxon>
        <taxon>Mortierellaceae</taxon>
        <taxon>Linnemannia</taxon>
    </lineage>
</organism>
<dbReference type="EMBL" id="JAAAUQ010001622">
    <property type="protein sequence ID" value="KAF9136846.1"/>
    <property type="molecule type" value="Genomic_DNA"/>
</dbReference>
<proteinExistence type="predicted"/>
<evidence type="ECO:0000313" key="2">
    <source>
        <dbReference type="Proteomes" id="UP000748756"/>
    </source>
</evidence>
<dbReference type="AlphaFoldDB" id="A0A9P5V5V0"/>
<keyword evidence="2" id="KW-1185">Reference proteome</keyword>
<name>A0A9P5V5V0_9FUNG</name>